<dbReference type="InterPro" id="IPR008978">
    <property type="entry name" value="HSP20-like_chaperone"/>
</dbReference>
<keyword evidence="5" id="KW-1185">Reference proteome</keyword>
<reference evidence="4 5" key="1">
    <citation type="submission" date="2019-04" db="EMBL/GenBank/DDBJ databases">
        <title>Chitiniphilus eburnea sp. nov., a novel chitinolytic bacterium isolated from aquaculture sludge.</title>
        <authorList>
            <person name="Sheng M."/>
        </authorList>
    </citation>
    <scope>NUCLEOTIDE SEQUENCE [LARGE SCALE GENOMIC DNA]</scope>
    <source>
        <strain evidence="4 5">HX-2-15</strain>
    </source>
</reference>
<evidence type="ECO:0000313" key="4">
    <source>
        <dbReference type="EMBL" id="TJZ65012.1"/>
    </source>
</evidence>
<dbReference type="RefSeq" id="WP_136774954.1">
    <property type="nucleotide sequence ID" value="NZ_CP156074.1"/>
</dbReference>
<dbReference type="PANTHER" id="PTHR11527">
    <property type="entry name" value="HEAT-SHOCK PROTEIN 20 FAMILY MEMBER"/>
    <property type="match status" value="1"/>
</dbReference>
<organism evidence="4 5">
    <name type="scientific">Chitiniphilus eburneus</name>
    <dbReference type="NCBI Taxonomy" id="2571148"/>
    <lineage>
        <taxon>Bacteria</taxon>
        <taxon>Pseudomonadati</taxon>
        <taxon>Pseudomonadota</taxon>
        <taxon>Betaproteobacteria</taxon>
        <taxon>Neisseriales</taxon>
        <taxon>Chitinibacteraceae</taxon>
        <taxon>Chitiniphilus</taxon>
    </lineage>
</organism>
<feature type="domain" description="SHSP" evidence="3">
    <location>
        <begin position="33"/>
        <end position="145"/>
    </location>
</feature>
<dbReference type="InterPro" id="IPR031107">
    <property type="entry name" value="Small_HSP"/>
</dbReference>
<comment type="caution">
    <text evidence="4">The sequence shown here is derived from an EMBL/GenBank/DDBJ whole genome shotgun (WGS) entry which is preliminary data.</text>
</comment>
<evidence type="ECO:0000313" key="5">
    <source>
        <dbReference type="Proteomes" id="UP000310016"/>
    </source>
</evidence>
<dbReference type="Proteomes" id="UP000310016">
    <property type="component" value="Unassembled WGS sequence"/>
</dbReference>
<gene>
    <name evidence="4" type="ORF">FAZ21_18710</name>
</gene>
<dbReference type="SUPFAM" id="SSF49764">
    <property type="entry name" value="HSP20-like chaperones"/>
    <property type="match status" value="1"/>
</dbReference>
<dbReference type="InterPro" id="IPR002068">
    <property type="entry name" value="A-crystallin/Hsp20_dom"/>
</dbReference>
<dbReference type="EMBL" id="SUMF01000041">
    <property type="protein sequence ID" value="TJZ65012.1"/>
    <property type="molecule type" value="Genomic_DNA"/>
</dbReference>
<evidence type="ECO:0000256" key="1">
    <source>
        <dbReference type="PROSITE-ProRule" id="PRU00285"/>
    </source>
</evidence>
<evidence type="ECO:0000259" key="3">
    <source>
        <dbReference type="PROSITE" id="PS01031"/>
    </source>
</evidence>
<sequence length="145" mass="16371">MSYPVRRNLENWLDDPRRSMDEFVRNFFDRPMGFEGAGQVKVDVTEDDAGYTVHAELPGVTKDDIEVQIEGNLVALSAEVKRTSEKKEGDKLLHSERYYGRISRSFRLAHDIDEAGAQASFTDGVLSLTLPKKAAAQGRRKLEIK</sequence>
<dbReference type="PROSITE" id="PS01031">
    <property type="entry name" value="SHSP"/>
    <property type="match status" value="1"/>
</dbReference>
<dbReference type="Gene3D" id="2.60.40.790">
    <property type="match status" value="1"/>
</dbReference>
<dbReference type="AlphaFoldDB" id="A0A4U0PDD8"/>
<dbReference type="OrthoDB" id="9808910at2"/>
<name>A0A4U0PDD8_9NEIS</name>
<dbReference type="CDD" id="cd06464">
    <property type="entry name" value="ACD_sHsps-like"/>
    <property type="match status" value="1"/>
</dbReference>
<evidence type="ECO:0000256" key="2">
    <source>
        <dbReference type="RuleBase" id="RU003616"/>
    </source>
</evidence>
<proteinExistence type="inferred from homology"/>
<accession>A0A4U0PDD8</accession>
<comment type="similarity">
    <text evidence="1 2">Belongs to the small heat shock protein (HSP20) family.</text>
</comment>
<dbReference type="Pfam" id="PF00011">
    <property type="entry name" value="HSP20"/>
    <property type="match status" value="1"/>
</dbReference>
<protein>
    <submittedName>
        <fullName evidence="4">Hsp20/alpha crystallin family protein</fullName>
    </submittedName>
</protein>